<reference evidence="1" key="1">
    <citation type="journal article" date="2014" name="Front. Microbiol.">
        <title>High frequency of phylogenetically diverse reductive dehalogenase-homologous genes in deep subseafloor sedimentary metagenomes.</title>
        <authorList>
            <person name="Kawai M."/>
            <person name="Futagami T."/>
            <person name="Toyoda A."/>
            <person name="Takaki Y."/>
            <person name="Nishi S."/>
            <person name="Hori S."/>
            <person name="Arai W."/>
            <person name="Tsubouchi T."/>
            <person name="Morono Y."/>
            <person name="Uchiyama I."/>
            <person name="Ito T."/>
            <person name="Fujiyama A."/>
            <person name="Inagaki F."/>
            <person name="Takami H."/>
        </authorList>
    </citation>
    <scope>NUCLEOTIDE SEQUENCE</scope>
    <source>
        <strain evidence="1">Expedition CK06-06</strain>
    </source>
</reference>
<sequence>MTTNEHKMPMDLNLTREQVRQRICETLVQAGVLLRSEIPRYEKILDTYNDITLLQVMIVSWQLREAGGEIIT</sequence>
<organism evidence="1">
    <name type="scientific">marine sediment metagenome</name>
    <dbReference type="NCBI Taxonomy" id="412755"/>
    <lineage>
        <taxon>unclassified sequences</taxon>
        <taxon>metagenomes</taxon>
        <taxon>ecological metagenomes</taxon>
    </lineage>
</organism>
<dbReference type="AlphaFoldDB" id="X1RYP4"/>
<proteinExistence type="predicted"/>
<protein>
    <submittedName>
        <fullName evidence="1">Uncharacterized protein</fullName>
    </submittedName>
</protein>
<accession>X1RYP4</accession>
<evidence type="ECO:0000313" key="1">
    <source>
        <dbReference type="EMBL" id="GAI68330.1"/>
    </source>
</evidence>
<dbReference type="EMBL" id="BARW01000027">
    <property type="protein sequence ID" value="GAI68330.1"/>
    <property type="molecule type" value="Genomic_DNA"/>
</dbReference>
<gene>
    <name evidence="1" type="ORF">S12H4_00298</name>
</gene>
<name>X1RYP4_9ZZZZ</name>
<comment type="caution">
    <text evidence="1">The sequence shown here is derived from an EMBL/GenBank/DDBJ whole genome shotgun (WGS) entry which is preliminary data.</text>
</comment>